<evidence type="ECO:0000313" key="3">
    <source>
        <dbReference type="Proteomes" id="UP000822369"/>
    </source>
</evidence>
<reference evidence="2" key="1">
    <citation type="submission" date="2020-03" db="EMBL/GenBank/DDBJ databases">
        <title>Intra-Species Differences in Population Size shape Life History and Genome Evolution.</title>
        <authorList>
            <person name="Willemsen D."/>
            <person name="Cui R."/>
            <person name="Valenzano D.R."/>
        </authorList>
    </citation>
    <scope>NUCLEOTIDE SEQUENCE</scope>
    <source>
        <strain evidence="2">GRZ</strain>
        <tissue evidence="2">Whole</tissue>
    </source>
</reference>
<comment type="caution">
    <text evidence="2">The sequence shown here is derived from an EMBL/GenBank/DDBJ whole genome shotgun (WGS) entry which is preliminary data.</text>
</comment>
<dbReference type="EMBL" id="JAAVVJ010000011">
    <property type="protein sequence ID" value="KAF7211784.1"/>
    <property type="molecule type" value="Genomic_DNA"/>
</dbReference>
<protein>
    <submittedName>
        <fullName evidence="2">Transcript variant X2</fullName>
    </submittedName>
</protein>
<organism evidence="2 3">
    <name type="scientific">Nothobranchius furzeri</name>
    <name type="common">Turquoise killifish</name>
    <dbReference type="NCBI Taxonomy" id="105023"/>
    <lineage>
        <taxon>Eukaryota</taxon>
        <taxon>Metazoa</taxon>
        <taxon>Chordata</taxon>
        <taxon>Craniata</taxon>
        <taxon>Vertebrata</taxon>
        <taxon>Euteleostomi</taxon>
        <taxon>Actinopterygii</taxon>
        <taxon>Neopterygii</taxon>
        <taxon>Teleostei</taxon>
        <taxon>Neoteleostei</taxon>
        <taxon>Acanthomorphata</taxon>
        <taxon>Ovalentaria</taxon>
        <taxon>Atherinomorphae</taxon>
        <taxon>Cyprinodontiformes</taxon>
        <taxon>Nothobranchiidae</taxon>
        <taxon>Nothobranchius</taxon>
    </lineage>
</organism>
<name>A0A9D2Y076_NOTFU</name>
<feature type="compositionally biased region" description="Basic and acidic residues" evidence="1">
    <location>
        <begin position="1"/>
        <end position="23"/>
    </location>
</feature>
<sequence>MSSERNTSKETGECEGSRREQTEGKPSSHTNPELVPSLQGARLSQLSAQEGSHYTEGVAGLRSKGTSQTNGEGGIFYHEDEFLRGDGGQDSAKVEGIL</sequence>
<proteinExistence type="predicted"/>
<evidence type="ECO:0000256" key="1">
    <source>
        <dbReference type="SAM" id="MobiDB-lite"/>
    </source>
</evidence>
<accession>A0A9D2Y076</accession>
<gene>
    <name evidence="2" type="ORF">G4P62_007009</name>
</gene>
<dbReference type="AlphaFoldDB" id="A0A9D2Y076"/>
<dbReference type="Proteomes" id="UP000822369">
    <property type="component" value="Chromosome 11"/>
</dbReference>
<feature type="region of interest" description="Disordered" evidence="1">
    <location>
        <begin position="1"/>
        <end position="98"/>
    </location>
</feature>
<feature type="compositionally biased region" description="Polar residues" evidence="1">
    <location>
        <begin position="42"/>
        <end position="52"/>
    </location>
</feature>
<evidence type="ECO:0000313" key="2">
    <source>
        <dbReference type="EMBL" id="KAF7211784.1"/>
    </source>
</evidence>